<dbReference type="PANTHER" id="PTHR32305">
    <property type="match status" value="1"/>
</dbReference>
<dbReference type="PANTHER" id="PTHR32305:SF15">
    <property type="entry name" value="PROTEIN RHSA-RELATED"/>
    <property type="match status" value="1"/>
</dbReference>
<accession>A0A4R6DBD2</accession>
<dbReference type="InterPro" id="IPR022385">
    <property type="entry name" value="Rhs_assc_core"/>
</dbReference>
<dbReference type="InterPro" id="IPR050708">
    <property type="entry name" value="T6SS_VgrG/RHS"/>
</dbReference>
<feature type="region of interest" description="Disordered" evidence="1">
    <location>
        <begin position="183"/>
        <end position="275"/>
    </location>
</feature>
<reference evidence="2 3" key="1">
    <citation type="submission" date="2019-03" db="EMBL/GenBank/DDBJ databases">
        <title>Genomic Encyclopedia of Type Strains, Phase IV (KMG-IV): sequencing the most valuable type-strain genomes for metagenomic binning, comparative biology and taxonomic classification.</title>
        <authorList>
            <person name="Goeker M."/>
        </authorList>
    </citation>
    <scope>NUCLEOTIDE SEQUENCE [LARGE SCALE GENOMIC DNA]</scope>
    <source>
        <strain evidence="2 3">DSM 12121</strain>
    </source>
</reference>
<gene>
    <name evidence="2" type="ORF">C7389_1643</name>
</gene>
<dbReference type="RefSeq" id="WP_133595311.1">
    <property type="nucleotide sequence ID" value="NZ_SNVV01000064.1"/>
</dbReference>
<protein>
    <submittedName>
        <fullName evidence="2">RHS repeat-associated protein</fullName>
    </submittedName>
</protein>
<evidence type="ECO:0000313" key="2">
    <source>
        <dbReference type="EMBL" id="TDN41603.1"/>
    </source>
</evidence>
<comment type="caution">
    <text evidence="2">The sequence shown here is derived from an EMBL/GenBank/DDBJ whole genome shotgun (WGS) entry which is preliminary data.</text>
</comment>
<dbReference type="Gene3D" id="2.180.10.10">
    <property type="entry name" value="RHS repeat-associated core"/>
    <property type="match status" value="1"/>
</dbReference>
<dbReference type="PRINTS" id="PR00394">
    <property type="entry name" value="RHSPROTEIN"/>
</dbReference>
<organism evidence="2 3">
    <name type="scientific">Azoarcus indigens</name>
    <dbReference type="NCBI Taxonomy" id="29545"/>
    <lineage>
        <taxon>Bacteria</taxon>
        <taxon>Pseudomonadati</taxon>
        <taxon>Pseudomonadota</taxon>
        <taxon>Betaproteobacteria</taxon>
        <taxon>Rhodocyclales</taxon>
        <taxon>Zoogloeaceae</taxon>
        <taxon>Azoarcus</taxon>
    </lineage>
</organism>
<name>A0A4R6DBD2_9RHOO</name>
<feature type="compositionally biased region" description="Basic and acidic residues" evidence="1">
    <location>
        <begin position="266"/>
        <end position="275"/>
    </location>
</feature>
<feature type="compositionally biased region" description="Basic and acidic residues" evidence="1">
    <location>
        <begin position="212"/>
        <end position="225"/>
    </location>
</feature>
<evidence type="ECO:0000256" key="1">
    <source>
        <dbReference type="SAM" id="MobiDB-lite"/>
    </source>
</evidence>
<dbReference type="EMBL" id="SNVV01000064">
    <property type="protein sequence ID" value="TDN41603.1"/>
    <property type="molecule type" value="Genomic_DNA"/>
</dbReference>
<dbReference type="NCBIfam" id="TIGR03696">
    <property type="entry name" value="Rhs_assc_core"/>
    <property type="match status" value="1"/>
</dbReference>
<dbReference type="AlphaFoldDB" id="A0A4R6DBD2"/>
<keyword evidence="3" id="KW-1185">Reference proteome</keyword>
<evidence type="ECO:0000313" key="3">
    <source>
        <dbReference type="Proteomes" id="UP000295129"/>
    </source>
</evidence>
<feature type="non-terminal residue" evidence="2">
    <location>
        <position position="1"/>
    </location>
</feature>
<dbReference type="OrthoDB" id="3078518at2"/>
<proteinExistence type="predicted"/>
<dbReference type="Proteomes" id="UP000295129">
    <property type="component" value="Unassembled WGS sequence"/>
</dbReference>
<sequence length="275" mass="29177">LVWYEGTGTTNKTWLYADQLGSVVGAANSAGTSTAIYSYGPFGEPNVTTGVRFRYTGQQYLGGLNLYYYKARFYSPALGRFLQTDPIGTRDDLNPYAYVGNNPINRIDPLGLNAVEGSQLSGGVGGLPWGSSFTGERIEVAYCIPCIPPAVAAVGEAVTAAGGFGAGWWLGSKVNVIYNEGANSAGSKEPPVPGATLGDKTKGRTTQWEKGGGMDEANRDFDAKGPADVVPLPDGGRRGTLPDGRQINVRPDSTDGRPTLEIQNGKNRDKVRYDP</sequence>